<dbReference type="EMBL" id="WHUW01000004">
    <property type="protein sequence ID" value="KAF8447245.1"/>
    <property type="molecule type" value="Genomic_DNA"/>
</dbReference>
<dbReference type="Proteomes" id="UP001194468">
    <property type="component" value="Unassembled WGS sequence"/>
</dbReference>
<gene>
    <name evidence="1" type="ORF">L210DRAFT_3525361</name>
</gene>
<evidence type="ECO:0000313" key="2">
    <source>
        <dbReference type="Proteomes" id="UP001194468"/>
    </source>
</evidence>
<dbReference type="Gene3D" id="3.30.450.150">
    <property type="entry name" value="Haem-degrading domain"/>
    <property type="match status" value="1"/>
</dbReference>
<comment type="caution">
    <text evidence="1">The sequence shown here is derived from an EMBL/GenBank/DDBJ whole genome shotgun (WGS) entry which is preliminary data.</text>
</comment>
<evidence type="ECO:0000313" key="1">
    <source>
        <dbReference type="EMBL" id="KAF8447245.1"/>
    </source>
</evidence>
<accession>A0AAD4C2E8</accession>
<protein>
    <submittedName>
        <fullName evidence="1">Uncharacterized protein</fullName>
    </submittedName>
</protein>
<sequence length="55" mass="6320">MLPMRAAVVYIAYANSSQPLFFAGSRPGMFPDSMHWVKHKETVILRWGMSTRVHL</sequence>
<proteinExistence type="predicted"/>
<name>A0AAD4C2E8_BOLED</name>
<reference evidence="1" key="1">
    <citation type="submission" date="2019-10" db="EMBL/GenBank/DDBJ databases">
        <authorList>
            <consortium name="DOE Joint Genome Institute"/>
            <person name="Kuo A."/>
            <person name="Miyauchi S."/>
            <person name="Kiss E."/>
            <person name="Drula E."/>
            <person name="Kohler A."/>
            <person name="Sanchez-Garcia M."/>
            <person name="Andreopoulos B."/>
            <person name="Barry K.W."/>
            <person name="Bonito G."/>
            <person name="Buee M."/>
            <person name="Carver A."/>
            <person name="Chen C."/>
            <person name="Cichocki N."/>
            <person name="Clum A."/>
            <person name="Culley D."/>
            <person name="Crous P.W."/>
            <person name="Fauchery L."/>
            <person name="Girlanda M."/>
            <person name="Hayes R."/>
            <person name="Keri Z."/>
            <person name="LaButti K."/>
            <person name="Lipzen A."/>
            <person name="Lombard V."/>
            <person name="Magnuson J."/>
            <person name="Maillard F."/>
            <person name="Morin E."/>
            <person name="Murat C."/>
            <person name="Nolan M."/>
            <person name="Ohm R."/>
            <person name="Pangilinan J."/>
            <person name="Pereira M."/>
            <person name="Perotto S."/>
            <person name="Peter M."/>
            <person name="Riley R."/>
            <person name="Sitrit Y."/>
            <person name="Stielow B."/>
            <person name="Szollosi G."/>
            <person name="Zifcakova L."/>
            <person name="Stursova M."/>
            <person name="Spatafora J.W."/>
            <person name="Tedersoo L."/>
            <person name="Vaario L.-M."/>
            <person name="Yamada A."/>
            <person name="Yan M."/>
            <person name="Wang P."/>
            <person name="Xu J."/>
            <person name="Bruns T."/>
            <person name="Baldrian P."/>
            <person name="Vilgalys R."/>
            <person name="Henrissat B."/>
            <person name="Grigoriev I.V."/>
            <person name="Hibbett D."/>
            <person name="Nagy L.G."/>
            <person name="Martin F.M."/>
        </authorList>
    </citation>
    <scope>NUCLEOTIDE SEQUENCE</scope>
    <source>
        <strain evidence="1">BED1</strain>
    </source>
</reference>
<reference evidence="1" key="2">
    <citation type="journal article" date="2020" name="Nat. Commun.">
        <title>Large-scale genome sequencing of mycorrhizal fungi provides insights into the early evolution of symbiotic traits.</title>
        <authorList>
            <person name="Miyauchi S."/>
            <person name="Kiss E."/>
            <person name="Kuo A."/>
            <person name="Drula E."/>
            <person name="Kohler A."/>
            <person name="Sanchez-Garcia M."/>
            <person name="Morin E."/>
            <person name="Andreopoulos B."/>
            <person name="Barry K.W."/>
            <person name="Bonito G."/>
            <person name="Buee M."/>
            <person name="Carver A."/>
            <person name="Chen C."/>
            <person name="Cichocki N."/>
            <person name="Clum A."/>
            <person name="Culley D."/>
            <person name="Crous P.W."/>
            <person name="Fauchery L."/>
            <person name="Girlanda M."/>
            <person name="Hayes R.D."/>
            <person name="Keri Z."/>
            <person name="LaButti K."/>
            <person name="Lipzen A."/>
            <person name="Lombard V."/>
            <person name="Magnuson J."/>
            <person name="Maillard F."/>
            <person name="Murat C."/>
            <person name="Nolan M."/>
            <person name="Ohm R.A."/>
            <person name="Pangilinan J."/>
            <person name="Pereira M.F."/>
            <person name="Perotto S."/>
            <person name="Peter M."/>
            <person name="Pfister S."/>
            <person name="Riley R."/>
            <person name="Sitrit Y."/>
            <person name="Stielow J.B."/>
            <person name="Szollosi G."/>
            <person name="Zifcakova L."/>
            <person name="Stursova M."/>
            <person name="Spatafora J.W."/>
            <person name="Tedersoo L."/>
            <person name="Vaario L.M."/>
            <person name="Yamada A."/>
            <person name="Yan M."/>
            <person name="Wang P."/>
            <person name="Xu J."/>
            <person name="Bruns T."/>
            <person name="Baldrian P."/>
            <person name="Vilgalys R."/>
            <person name="Dunand C."/>
            <person name="Henrissat B."/>
            <person name="Grigoriev I.V."/>
            <person name="Hibbett D."/>
            <person name="Nagy L.G."/>
            <person name="Martin F.M."/>
        </authorList>
    </citation>
    <scope>NUCLEOTIDE SEQUENCE</scope>
    <source>
        <strain evidence="1">BED1</strain>
    </source>
</reference>
<organism evidence="1 2">
    <name type="scientific">Boletus edulis BED1</name>
    <dbReference type="NCBI Taxonomy" id="1328754"/>
    <lineage>
        <taxon>Eukaryota</taxon>
        <taxon>Fungi</taxon>
        <taxon>Dikarya</taxon>
        <taxon>Basidiomycota</taxon>
        <taxon>Agaricomycotina</taxon>
        <taxon>Agaricomycetes</taxon>
        <taxon>Agaricomycetidae</taxon>
        <taxon>Boletales</taxon>
        <taxon>Boletineae</taxon>
        <taxon>Boletaceae</taxon>
        <taxon>Boletoideae</taxon>
        <taxon>Boletus</taxon>
    </lineage>
</organism>
<dbReference type="InterPro" id="IPR038084">
    <property type="entry name" value="PduO/GlcC-like_sf"/>
</dbReference>
<keyword evidence="2" id="KW-1185">Reference proteome</keyword>
<dbReference type="AlphaFoldDB" id="A0AAD4C2E8"/>